<dbReference type="Pfam" id="PF00702">
    <property type="entry name" value="Hydrolase"/>
    <property type="match status" value="1"/>
</dbReference>
<dbReference type="EMBL" id="OU895877">
    <property type="protein sequence ID" value="CAG9799378.1"/>
    <property type="molecule type" value="Genomic_DNA"/>
</dbReference>
<dbReference type="PANTHER" id="PTHR43344">
    <property type="entry name" value="PHOSPHOSERINE PHOSPHATASE"/>
    <property type="match status" value="1"/>
</dbReference>
<keyword evidence="7" id="KW-0479">Metal-binding</keyword>
<dbReference type="CDD" id="cd04309">
    <property type="entry name" value="HAD_PSP_eu"/>
    <property type="match status" value="1"/>
</dbReference>
<evidence type="ECO:0000256" key="12">
    <source>
        <dbReference type="PIRSR" id="PIRSR604469-1"/>
    </source>
</evidence>
<proteinExistence type="inferred from homology"/>
<dbReference type="Gene3D" id="1.10.150.210">
    <property type="entry name" value="Phosphoserine phosphatase, domain 2"/>
    <property type="match status" value="1"/>
</dbReference>
<gene>
    <name evidence="13" type="ORF">CHIRRI_LOCUS2345</name>
</gene>
<evidence type="ECO:0000256" key="9">
    <source>
        <dbReference type="ARBA" id="ARBA00022842"/>
    </source>
</evidence>
<evidence type="ECO:0000256" key="1">
    <source>
        <dbReference type="ARBA" id="ARBA00001946"/>
    </source>
</evidence>
<dbReference type="GO" id="GO:0000287">
    <property type="term" value="F:magnesium ion binding"/>
    <property type="evidence" value="ECO:0007669"/>
    <property type="project" value="TreeGrafter"/>
</dbReference>
<evidence type="ECO:0000313" key="13">
    <source>
        <dbReference type="EMBL" id="CAG9799378.1"/>
    </source>
</evidence>
<dbReference type="GO" id="GO:0006564">
    <property type="term" value="P:L-serine biosynthetic process"/>
    <property type="evidence" value="ECO:0007669"/>
    <property type="project" value="UniProtKB-KW"/>
</dbReference>
<dbReference type="InterPro" id="IPR004469">
    <property type="entry name" value="PSP"/>
</dbReference>
<dbReference type="NCBIfam" id="TIGR00338">
    <property type="entry name" value="serB"/>
    <property type="match status" value="1"/>
</dbReference>
<dbReference type="FunFam" id="1.10.150.210:FF:000002">
    <property type="entry name" value="Phosphoserine phosphatase"/>
    <property type="match status" value="1"/>
</dbReference>
<keyword evidence="6" id="KW-0028">Amino-acid biosynthesis</keyword>
<evidence type="ECO:0000256" key="11">
    <source>
        <dbReference type="ARBA" id="ARBA00031693"/>
    </source>
</evidence>
<keyword evidence="14" id="KW-1185">Reference proteome</keyword>
<dbReference type="SUPFAM" id="SSF56784">
    <property type="entry name" value="HAD-like"/>
    <property type="match status" value="1"/>
</dbReference>
<evidence type="ECO:0000313" key="14">
    <source>
        <dbReference type="Proteomes" id="UP001153620"/>
    </source>
</evidence>
<feature type="active site" description="Nucleophile" evidence="12">
    <location>
        <position position="75"/>
    </location>
</feature>
<evidence type="ECO:0000256" key="4">
    <source>
        <dbReference type="ARBA" id="ARBA00012640"/>
    </source>
</evidence>
<dbReference type="InterPro" id="IPR050582">
    <property type="entry name" value="HAD-like_SerB"/>
</dbReference>
<dbReference type="Gene3D" id="3.40.50.1000">
    <property type="entry name" value="HAD superfamily/HAD-like"/>
    <property type="match status" value="1"/>
</dbReference>
<dbReference type="PANTHER" id="PTHR43344:SF2">
    <property type="entry name" value="PHOSPHOSERINE PHOSPHATASE"/>
    <property type="match status" value="1"/>
</dbReference>
<dbReference type="AlphaFoldDB" id="A0A9N9WKT2"/>
<dbReference type="InterPro" id="IPR036412">
    <property type="entry name" value="HAD-like_sf"/>
</dbReference>
<reference evidence="13" key="1">
    <citation type="submission" date="2022-01" db="EMBL/GenBank/DDBJ databases">
        <authorList>
            <person name="King R."/>
        </authorList>
    </citation>
    <scope>NUCLEOTIDE SEQUENCE</scope>
</reference>
<dbReference type="EC" id="3.1.3.3" evidence="4"/>
<evidence type="ECO:0000256" key="6">
    <source>
        <dbReference type="ARBA" id="ARBA00022605"/>
    </source>
</evidence>
<keyword evidence="8" id="KW-0378">Hydrolase</keyword>
<comment type="pathway">
    <text evidence="2">Amino-acid biosynthesis; L-serine biosynthesis; L-serine from 3-phospho-D-glycerate: step 3/3.</text>
</comment>
<dbReference type="GO" id="GO:0005737">
    <property type="term" value="C:cytoplasm"/>
    <property type="evidence" value="ECO:0007669"/>
    <property type="project" value="TreeGrafter"/>
</dbReference>
<evidence type="ECO:0000256" key="8">
    <source>
        <dbReference type="ARBA" id="ARBA00022801"/>
    </source>
</evidence>
<organism evidence="13 14">
    <name type="scientific">Chironomus riparius</name>
    <dbReference type="NCBI Taxonomy" id="315576"/>
    <lineage>
        <taxon>Eukaryota</taxon>
        <taxon>Metazoa</taxon>
        <taxon>Ecdysozoa</taxon>
        <taxon>Arthropoda</taxon>
        <taxon>Hexapoda</taxon>
        <taxon>Insecta</taxon>
        <taxon>Pterygota</taxon>
        <taxon>Neoptera</taxon>
        <taxon>Endopterygota</taxon>
        <taxon>Diptera</taxon>
        <taxon>Nematocera</taxon>
        <taxon>Chironomoidea</taxon>
        <taxon>Chironomidae</taxon>
        <taxon>Chironominae</taxon>
        <taxon>Chironomus</taxon>
    </lineage>
</organism>
<dbReference type="InterPro" id="IPR023214">
    <property type="entry name" value="HAD_sf"/>
</dbReference>
<dbReference type="GO" id="GO:0036424">
    <property type="term" value="F:L-phosphoserine phosphatase activity"/>
    <property type="evidence" value="ECO:0007669"/>
    <property type="project" value="InterPro"/>
</dbReference>
<dbReference type="NCBIfam" id="TIGR01488">
    <property type="entry name" value="HAD-SF-IB"/>
    <property type="match status" value="1"/>
</dbReference>
<sequence>MNRWNKSFVSLVAIASSTSNGSNSLIPTVMPQIQSLVRNINTSTTGSKVSADSNKTKRISDAKRIIQSSDIICFDVDSTVIVEEGIDELAEFCGKGEEVSNLTKEAMGGSMTFQEALRRRLDIIKPTQSQIRQFLIEKPSTLSPHIKDFIDYLHSMNKKIYLISGGFHSLIDPVCQELGIPLTNLFANKLLFDYNGNYAGFDTNQPTSRSGGKGDAITHIRNFNKSQLILNNQQVIVMIGDGITDLEACPPANFFIGFGGNQVREKVLLNSQYYVTDFTQLM</sequence>
<accession>A0A9N9WKT2</accession>
<dbReference type="Proteomes" id="UP001153620">
    <property type="component" value="Chromosome 1"/>
</dbReference>
<name>A0A9N9WKT2_9DIPT</name>
<protein>
    <recommendedName>
        <fullName evidence="5">Phosphoserine phosphatase</fullName>
        <ecNumber evidence="4">3.1.3.3</ecNumber>
    </recommendedName>
    <alternativeName>
        <fullName evidence="11">O-phosphoserine phosphohydrolase</fullName>
    </alternativeName>
</protein>
<comment type="similarity">
    <text evidence="3">Belongs to the HAD-like hydrolase superfamily. SerB family.</text>
</comment>
<evidence type="ECO:0000256" key="2">
    <source>
        <dbReference type="ARBA" id="ARBA00005135"/>
    </source>
</evidence>
<evidence type="ECO:0000256" key="7">
    <source>
        <dbReference type="ARBA" id="ARBA00022723"/>
    </source>
</evidence>
<reference evidence="13" key="2">
    <citation type="submission" date="2022-10" db="EMBL/GenBank/DDBJ databases">
        <authorList>
            <consortium name="ENA_rothamsted_submissions"/>
            <consortium name="culmorum"/>
            <person name="King R."/>
        </authorList>
    </citation>
    <scope>NUCLEOTIDE SEQUENCE</scope>
</reference>
<dbReference type="OrthoDB" id="27226at2759"/>
<evidence type="ECO:0000256" key="10">
    <source>
        <dbReference type="ARBA" id="ARBA00023299"/>
    </source>
</evidence>
<comment type="cofactor">
    <cofactor evidence="1">
        <name>Mg(2+)</name>
        <dbReference type="ChEBI" id="CHEBI:18420"/>
    </cofactor>
</comment>
<evidence type="ECO:0000256" key="3">
    <source>
        <dbReference type="ARBA" id="ARBA00009184"/>
    </source>
</evidence>
<keyword evidence="10" id="KW-0718">Serine biosynthesis</keyword>
<keyword evidence="9" id="KW-0460">Magnesium</keyword>
<evidence type="ECO:0000256" key="5">
    <source>
        <dbReference type="ARBA" id="ARBA00015196"/>
    </source>
</evidence>
<feature type="active site" description="Proton donor" evidence="12">
    <location>
        <position position="77"/>
    </location>
</feature>